<dbReference type="InterPro" id="IPR036390">
    <property type="entry name" value="WH_DNA-bd_sf"/>
</dbReference>
<dbReference type="KEGG" id="nre:BES08_06730"/>
<dbReference type="InterPro" id="IPR036388">
    <property type="entry name" value="WH-like_DNA-bd_sf"/>
</dbReference>
<dbReference type="OrthoDB" id="9789310at2"/>
<dbReference type="InterPro" id="IPR008920">
    <property type="entry name" value="TF_FadR/GntR_C"/>
</dbReference>
<dbReference type="PATRIC" id="fig|158500.4.peg.1308"/>
<evidence type="ECO:0000313" key="9">
    <source>
        <dbReference type="Proteomes" id="UP000094626"/>
    </source>
</evidence>
<keyword evidence="9" id="KW-1185">Reference proteome</keyword>
<dbReference type="Gene3D" id="1.10.10.10">
    <property type="entry name" value="Winged helix-like DNA-binding domain superfamily/Winged helix DNA-binding domain"/>
    <property type="match status" value="1"/>
</dbReference>
<dbReference type="SMART" id="SM00895">
    <property type="entry name" value="FCD"/>
    <property type="match status" value="1"/>
</dbReference>
<protein>
    <submittedName>
        <fullName evidence="7">GntR family transcriptional regulator</fullName>
    </submittedName>
</protein>
<keyword evidence="1" id="KW-0805">Transcription regulation</keyword>
<organism evidence="7 8">
    <name type="scientific">Novosphingobium resinovorum</name>
    <dbReference type="NCBI Taxonomy" id="158500"/>
    <lineage>
        <taxon>Bacteria</taxon>
        <taxon>Pseudomonadati</taxon>
        <taxon>Pseudomonadota</taxon>
        <taxon>Alphaproteobacteria</taxon>
        <taxon>Sphingomonadales</taxon>
        <taxon>Sphingomonadaceae</taxon>
        <taxon>Novosphingobium</taxon>
    </lineage>
</organism>
<dbReference type="GO" id="GO:0003700">
    <property type="term" value="F:DNA-binding transcription factor activity"/>
    <property type="evidence" value="ECO:0007669"/>
    <property type="project" value="InterPro"/>
</dbReference>
<keyword evidence="2" id="KW-0238">DNA-binding</keyword>
<dbReference type="SUPFAM" id="SSF46785">
    <property type="entry name" value="Winged helix' DNA-binding domain"/>
    <property type="match status" value="1"/>
</dbReference>
<feature type="region of interest" description="Disordered" evidence="4">
    <location>
        <begin position="1"/>
        <end position="26"/>
    </location>
</feature>
<accession>A0A031K1R8</accession>
<dbReference type="Proteomes" id="UP000024329">
    <property type="component" value="Unassembled WGS sequence"/>
</dbReference>
<dbReference type="Proteomes" id="UP000094626">
    <property type="component" value="Chromosome"/>
</dbReference>
<dbReference type="EMBL" id="CP017075">
    <property type="protein sequence ID" value="AOR76471.1"/>
    <property type="molecule type" value="Genomic_DNA"/>
</dbReference>
<name>A0A031K1R8_9SPHN</name>
<reference evidence="9" key="3">
    <citation type="journal article" date="2017" name="J. Biotechnol.">
        <title>Complete genome sequence of Novosphingobium resinovorum SA1, a versatile xenobiotic-degrading bacterium capable of utilizing sulfanilic acid.</title>
        <authorList>
            <person name="Hegedus B."/>
            <person name="Kos P.B."/>
            <person name="Balint B."/>
            <person name="Maroti G."/>
            <person name="Gan H.M."/>
            <person name="Perei K."/>
            <person name="Rakhely G."/>
        </authorList>
    </citation>
    <scope>NUCLEOTIDE SEQUENCE [LARGE SCALE GENOMIC DNA]</scope>
    <source>
        <strain evidence="9">SA1</strain>
    </source>
</reference>
<evidence type="ECO:0000256" key="2">
    <source>
        <dbReference type="ARBA" id="ARBA00023125"/>
    </source>
</evidence>
<dbReference type="AlphaFoldDB" id="A0A031K1R8"/>
<evidence type="ECO:0000313" key="6">
    <source>
        <dbReference type="EMBL" id="AOR76471.1"/>
    </source>
</evidence>
<feature type="domain" description="HTH gntR-type" evidence="5">
    <location>
        <begin position="43"/>
        <end position="110"/>
    </location>
</feature>
<keyword evidence="3" id="KW-0804">Transcription</keyword>
<evidence type="ECO:0000313" key="7">
    <source>
        <dbReference type="EMBL" id="EZP83170.1"/>
    </source>
</evidence>
<evidence type="ECO:0000259" key="5">
    <source>
        <dbReference type="PROSITE" id="PS50949"/>
    </source>
</evidence>
<reference evidence="6" key="2">
    <citation type="submission" date="2016-08" db="EMBL/GenBank/DDBJ databases">
        <authorList>
            <person name="Seilhamer J.J."/>
        </authorList>
    </citation>
    <scope>NUCLEOTIDE SEQUENCE [LARGE SCALE GENOMIC DNA]</scope>
    <source>
        <strain evidence="6">SA1</strain>
    </source>
</reference>
<reference evidence="7 8" key="1">
    <citation type="submission" date="2014-03" db="EMBL/GenBank/DDBJ databases">
        <title>Whole genome sequence of Novosphingobium resinovorum KF1.</title>
        <authorList>
            <person name="Gan H.M."/>
            <person name="Gan H.Y."/>
            <person name="Chew T.H."/>
            <person name="Savka M.A."/>
        </authorList>
    </citation>
    <scope>NUCLEOTIDE SEQUENCE [LARGE SCALE GENOMIC DNA]</scope>
    <source>
        <strain evidence="7 8">KF1</strain>
    </source>
</reference>
<sequence>MKQSVDMSDEGASAVSPKAAAGRRARKAEAAPDLVAPAVSHGGDVEQHIYQTVFDSVLNQRLTPGTKLPEPALCELFGVSRAVIRKVLQRLEHERIVELRPNKGAVIAAPTPEETRQIFEARRALEVSIVEIAARRHTAKDLADLRKLLAHEHEVTHNPYQPAWAACAREFHLRIAAVAGNPILTAYLTELMTRCSLIVALYQPTGNAACEHAEHGRIVDYMEKGDVASARAEMGRHLRALEDNISLDRGSSTQSLAQMLNLG</sequence>
<dbReference type="InterPro" id="IPR011711">
    <property type="entry name" value="GntR_C"/>
</dbReference>
<dbReference type="eggNOG" id="COG1802">
    <property type="taxonomic scope" value="Bacteria"/>
</dbReference>
<dbReference type="SMART" id="SM00345">
    <property type="entry name" value="HTH_GNTR"/>
    <property type="match status" value="1"/>
</dbReference>
<proteinExistence type="predicted"/>
<dbReference type="SUPFAM" id="SSF48008">
    <property type="entry name" value="GntR ligand-binding domain-like"/>
    <property type="match status" value="1"/>
</dbReference>
<dbReference type="Gene3D" id="1.20.120.530">
    <property type="entry name" value="GntR ligand-binding domain-like"/>
    <property type="match status" value="1"/>
</dbReference>
<evidence type="ECO:0000256" key="4">
    <source>
        <dbReference type="SAM" id="MobiDB-lite"/>
    </source>
</evidence>
<evidence type="ECO:0000256" key="1">
    <source>
        <dbReference type="ARBA" id="ARBA00023015"/>
    </source>
</evidence>
<dbReference type="PANTHER" id="PTHR43537:SF53">
    <property type="entry name" value="HTH-TYPE TRANSCRIPTIONAL REPRESSOR NANR"/>
    <property type="match status" value="1"/>
</dbReference>
<dbReference type="STRING" id="158500.BES08_06730"/>
<evidence type="ECO:0000256" key="3">
    <source>
        <dbReference type="ARBA" id="ARBA00023163"/>
    </source>
</evidence>
<gene>
    <name evidence="6" type="ORF">BES08_06730</name>
    <name evidence="7" type="ORF">BV97_01273</name>
</gene>
<dbReference type="PANTHER" id="PTHR43537">
    <property type="entry name" value="TRANSCRIPTIONAL REGULATOR, GNTR FAMILY"/>
    <property type="match status" value="1"/>
</dbReference>
<dbReference type="InterPro" id="IPR000524">
    <property type="entry name" value="Tscrpt_reg_HTH_GntR"/>
</dbReference>
<evidence type="ECO:0000313" key="8">
    <source>
        <dbReference type="Proteomes" id="UP000024329"/>
    </source>
</evidence>
<dbReference type="Pfam" id="PF07729">
    <property type="entry name" value="FCD"/>
    <property type="match status" value="1"/>
</dbReference>
<dbReference type="PROSITE" id="PS50949">
    <property type="entry name" value="HTH_GNTR"/>
    <property type="match status" value="1"/>
</dbReference>
<dbReference type="EMBL" id="JFYZ01000003">
    <property type="protein sequence ID" value="EZP83170.1"/>
    <property type="molecule type" value="Genomic_DNA"/>
</dbReference>
<dbReference type="Pfam" id="PF00392">
    <property type="entry name" value="GntR"/>
    <property type="match status" value="1"/>
</dbReference>
<dbReference type="CDD" id="cd07377">
    <property type="entry name" value="WHTH_GntR"/>
    <property type="match status" value="1"/>
</dbReference>
<dbReference type="RefSeq" id="WP_008830477.1">
    <property type="nucleotide sequence ID" value="NZ_CP017075.1"/>
</dbReference>
<dbReference type="GO" id="GO:0003677">
    <property type="term" value="F:DNA binding"/>
    <property type="evidence" value="ECO:0007669"/>
    <property type="project" value="UniProtKB-KW"/>
</dbReference>